<dbReference type="Proteomes" id="UP001596101">
    <property type="component" value="Unassembled WGS sequence"/>
</dbReference>
<dbReference type="InterPro" id="IPR009003">
    <property type="entry name" value="Peptidase_S1_PA"/>
</dbReference>
<evidence type="ECO:0000256" key="5">
    <source>
        <dbReference type="ARBA" id="ARBA00022801"/>
    </source>
</evidence>
<keyword evidence="4 6" id="KW-0732">Signal</keyword>
<evidence type="ECO:0000256" key="1">
    <source>
        <dbReference type="ARBA" id="ARBA00010491"/>
    </source>
</evidence>
<comment type="function">
    <text evidence="6">Catalyzes the removal of dipeptides from the N-terminus of oligopeptides.</text>
</comment>
<reference evidence="8" key="1">
    <citation type="journal article" date="2019" name="Int. J. Syst. Evol. Microbiol.">
        <title>The Global Catalogue of Microorganisms (GCM) 10K type strain sequencing project: providing services to taxonomists for standard genome sequencing and annotation.</title>
        <authorList>
            <consortium name="The Broad Institute Genomics Platform"/>
            <consortium name="The Broad Institute Genome Sequencing Center for Infectious Disease"/>
            <person name="Wu L."/>
            <person name="Ma J."/>
        </authorList>
    </citation>
    <scope>NUCLEOTIDE SEQUENCE [LARGE SCALE GENOMIC DNA]</scope>
    <source>
        <strain evidence="8">CCUG 43111</strain>
    </source>
</reference>
<feature type="signal peptide" evidence="6">
    <location>
        <begin position="1"/>
        <end position="20"/>
    </location>
</feature>
<evidence type="ECO:0000313" key="7">
    <source>
        <dbReference type="EMBL" id="MFC5479291.1"/>
    </source>
</evidence>
<evidence type="ECO:0000256" key="6">
    <source>
        <dbReference type="RuleBase" id="RU366067"/>
    </source>
</evidence>
<dbReference type="InterPro" id="IPR043504">
    <property type="entry name" value="Peptidase_S1_PA_chymotrypsin"/>
</dbReference>
<keyword evidence="5 6" id="KW-0378">Hydrolase</keyword>
<sequence>MFKTIVLPVALLGAAAGAMADEGQWQPHQLPQLKSELKRIGITMPAEKLADLSKHPMSAIVSLGGCSASFVSPDGLVVTNHHCGYGAVQRNSTPEKNYIVDGFLARTRAEELPGGPSSLVYVTEKVENVTDRVLKDLGPNLTGRQRNEAISSRIKALTAECESDKAYRCSVPAFHRGLEYYRIKQLMIRDVRLVYAPSDKIGNFGGDIDNYEWPRQTGDFTFLRAYVGPDGRPADPSPNNVPYKSKDFLVVSAEGLKNGDPILLAGYPGRTSRYKLPSEIRFARDVDLPGRVSTITADLDVIASATKGNAAWDVRYASVAKSLNNVLKKSQGLLDGFARKDIAAIKDVQDAEFRGWYGKNGKGSTLLADLDAVIAADMALSREEGAYAEATHSDLLRSARLMYRLAQERQKPDAERDAAYQERNLSFIKARVSGLDKSFVAQVDQARYAAALNRYAKIDQKLRPQGLDALLPNAANLASLYQTTELGDTNKRLAWIGKDVAAFQQSNDPFIQLAVRMNDVAKSLEERRKEVDGNLDRTIPQYMAAVIAYKKSQGKPVYPDANSTLRVTYGTVSPYSPRDGLVKGPFTTVEGIVEKATDKDPFLVPAALTEAVKAKRYGVFKDPVLNTVPVNFLSSADTTGGNSGSAVMNKRGELVGLNFDSTYESITKDWYFDTAITRAIHVDIRYMLWVMKEVDHADNLLKEMTIKYPKK</sequence>
<name>A0ABW0MP19_9BURK</name>
<evidence type="ECO:0000256" key="3">
    <source>
        <dbReference type="ARBA" id="ARBA00022670"/>
    </source>
</evidence>
<evidence type="ECO:0000313" key="8">
    <source>
        <dbReference type="Proteomes" id="UP001596101"/>
    </source>
</evidence>
<evidence type="ECO:0000256" key="4">
    <source>
        <dbReference type="ARBA" id="ARBA00022729"/>
    </source>
</evidence>
<dbReference type="InterPro" id="IPR019500">
    <property type="entry name" value="Pep_S46"/>
</dbReference>
<feature type="chain" id="PRO_5044987850" description="Dipeptidyl-peptidase" evidence="6">
    <location>
        <begin position="21"/>
        <end position="711"/>
    </location>
</feature>
<comment type="similarity">
    <text evidence="1 6">Belongs to the peptidase S46 family.</text>
</comment>
<dbReference type="RefSeq" id="WP_379756512.1">
    <property type="nucleotide sequence ID" value="NZ_JBHSMR010000013.1"/>
</dbReference>
<dbReference type="PANTHER" id="PTHR38469">
    <property type="entry name" value="PERIPLASMIC PEPTIDASE SUBFAMILY S1B"/>
    <property type="match status" value="1"/>
</dbReference>
<dbReference type="SUPFAM" id="SSF50494">
    <property type="entry name" value="Trypsin-like serine proteases"/>
    <property type="match status" value="1"/>
</dbReference>
<keyword evidence="2 6" id="KW-0031">Aminopeptidase</keyword>
<keyword evidence="6" id="KW-0720">Serine protease</keyword>
<evidence type="ECO:0000256" key="2">
    <source>
        <dbReference type="ARBA" id="ARBA00022438"/>
    </source>
</evidence>
<accession>A0ABW0MP19</accession>
<dbReference type="PANTHER" id="PTHR38469:SF1">
    <property type="entry name" value="PERIPLASMIC PEPTIDASE SUBFAMILY S1B"/>
    <property type="match status" value="1"/>
</dbReference>
<dbReference type="EC" id="3.4.14.-" evidence="6"/>
<keyword evidence="3 6" id="KW-0645">Protease</keyword>
<organism evidence="7 8">
    <name type="scientific">Massilia suwonensis</name>
    <dbReference type="NCBI Taxonomy" id="648895"/>
    <lineage>
        <taxon>Bacteria</taxon>
        <taxon>Pseudomonadati</taxon>
        <taxon>Pseudomonadota</taxon>
        <taxon>Betaproteobacteria</taxon>
        <taxon>Burkholderiales</taxon>
        <taxon>Oxalobacteraceae</taxon>
        <taxon>Telluria group</taxon>
        <taxon>Massilia</taxon>
    </lineage>
</organism>
<dbReference type="Gene3D" id="2.40.10.10">
    <property type="entry name" value="Trypsin-like serine proteases"/>
    <property type="match status" value="1"/>
</dbReference>
<proteinExistence type="inferred from homology"/>
<dbReference type="EMBL" id="JBHSMR010000013">
    <property type="protein sequence ID" value="MFC5479291.1"/>
    <property type="molecule type" value="Genomic_DNA"/>
</dbReference>
<gene>
    <name evidence="7" type="ORF">ACFPQ5_13925</name>
</gene>
<protein>
    <recommendedName>
        <fullName evidence="6">Dipeptidyl-peptidase</fullName>
        <ecNumber evidence="6">3.4.14.-</ecNumber>
    </recommendedName>
</protein>
<keyword evidence="8" id="KW-1185">Reference proteome</keyword>
<dbReference type="Pfam" id="PF10459">
    <property type="entry name" value="Peptidase_S46"/>
    <property type="match status" value="1"/>
</dbReference>
<comment type="caution">
    <text evidence="7">The sequence shown here is derived from an EMBL/GenBank/DDBJ whole genome shotgun (WGS) entry which is preliminary data.</text>
</comment>